<evidence type="ECO:0000256" key="4">
    <source>
        <dbReference type="ARBA" id="ARBA00022816"/>
    </source>
</evidence>
<comment type="function">
    <text evidence="9">Functions as a component of the nuclear pore complex (NPC).</text>
</comment>
<proteinExistence type="inferred from homology"/>
<keyword evidence="5 9" id="KW-0653">Protein transport</keyword>
<sequence>MGHSSKWRQSNMAERERDLHILWLPGTASCYGLQATWGMGNQLYVFPGRNPILQEDGVQAHNPEATEISEVRWDTDMHDKLIRRLVNQSHNIFMMLQSQAADASSATLKQQLVKCSKQYRSVMKACSMDLLEASDNTADEMDIERFQDQLKVFEMQELIWSLCEILFIDVAPGGRILIPLLEWLRRHFPVGFQIFKDILQQEKPEEHREYWECIYRLILQGEVEKVRSLLARHPARQTDCFLSMEELLKKMPLCSSNYKGSSLSEFEMKWRHWREDCERRLEEGDFATNKYLETVARILCGDNTVFSHLRDLCQTWYHMLISKLLYQNPTVKANDLQYYTQDCLDDFRCDGMLGDLDNILIAVFEFDSHQVLKECSGFFTSFWFAAHLTDLLHHGGCLKSHRLVFGSDLREYLLLDYAASLMSHKSLWQVGVDYLDHCPLFGRSYLEQYIEHMSYESEKKAVKLLHICERRNMTSQVKSICKVMGMRLLHNDRLGAALTWFLKSKDVAFATLVAEKFLTQYSDKGKFDNLDLIDNLGSSMLLSNRLTFLGKYREFHKLYEEREYHAAGHLLFSLLTSRLAPREFWITLLKDALGLLQLRELVYGSKQTCEMMHCLEELTKDTKHLEAGKQTTDLSELQENISLLQVALTKNLAKAIVTEGTVHPS</sequence>
<reference evidence="10" key="1">
    <citation type="journal article" date="2021" name="Genome Biol. Evol.">
        <title>A High-Quality Reference Genome for a Parasitic Bivalve with Doubly Uniparental Inheritance (Bivalvia: Unionida).</title>
        <authorList>
            <person name="Smith C.H."/>
        </authorList>
    </citation>
    <scope>NUCLEOTIDE SEQUENCE</scope>
    <source>
        <strain evidence="10">CHS0354</strain>
    </source>
</reference>
<gene>
    <name evidence="10" type="ORF">CHS0354_041699</name>
</gene>
<keyword evidence="7 9" id="KW-0906">Nuclear pore complex</keyword>
<dbReference type="GO" id="GO:0006406">
    <property type="term" value="P:mRNA export from nucleus"/>
    <property type="evidence" value="ECO:0007669"/>
    <property type="project" value="TreeGrafter"/>
</dbReference>
<keyword evidence="4 9" id="KW-0509">mRNA transport</keyword>
<evidence type="ECO:0000313" key="11">
    <source>
        <dbReference type="Proteomes" id="UP001195483"/>
    </source>
</evidence>
<keyword evidence="9" id="KW-0472">Membrane</keyword>
<comment type="subcellular location">
    <subcellularLocation>
        <location evidence="1 9">Nucleus</location>
        <location evidence="1 9">Nuclear pore complex</location>
    </subcellularLocation>
</comment>
<accession>A0AAE0W5G2</accession>
<dbReference type="PANTHER" id="PTHR13373">
    <property type="entry name" value="FROUNT PROTEIN-RELATED"/>
    <property type="match status" value="1"/>
</dbReference>
<keyword evidence="3 9" id="KW-0813">Transport</keyword>
<keyword evidence="6 9" id="KW-0811">Translocation</keyword>
<comment type="similarity">
    <text evidence="2 9">Belongs to the nucleoporin Nup85 family.</text>
</comment>
<evidence type="ECO:0000256" key="1">
    <source>
        <dbReference type="ARBA" id="ARBA00004567"/>
    </source>
</evidence>
<dbReference type="PROSITE" id="PS51257">
    <property type="entry name" value="PROKAR_LIPOPROTEIN"/>
    <property type="match status" value="1"/>
</dbReference>
<dbReference type="GO" id="GO:0031080">
    <property type="term" value="C:nuclear pore outer ring"/>
    <property type="evidence" value="ECO:0007669"/>
    <property type="project" value="TreeGrafter"/>
</dbReference>
<evidence type="ECO:0000256" key="3">
    <source>
        <dbReference type="ARBA" id="ARBA00022448"/>
    </source>
</evidence>
<dbReference type="AlphaFoldDB" id="A0AAE0W5G2"/>
<evidence type="ECO:0000256" key="5">
    <source>
        <dbReference type="ARBA" id="ARBA00022927"/>
    </source>
</evidence>
<comment type="caution">
    <text evidence="10">The sequence shown here is derived from an EMBL/GenBank/DDBJ whole genome shotgun (WGS) entry which is preliminary data.</text>
</comment>
<dbReference type="GO" id="GO:0031965">
    <property type="term" value="C:nuclear membrane"/>
    <property type="evidence" value="ECO:0007669"/>
    <property type="project" value="UniProtKB-UniRule"/>
</dbReference>
<reference evidence="10" key="3">
    <citation type="submission" date="2023-05" db="EMBL/GenBank/DDBJ databases">
        <authorList>
            <person name="Smith C.H."/>
        </authorList>
    </citation>
    <scope>NUCLEOTIDE SEQUENCE</scope>
    <source>
        <strain evidence="10">CHS0354</strain>
        <tissue evidence="10">Mantle</tissue>
    </source>
</reference>
<keyword evidence="8 9" id="KW-0539">Nucleus</keyword>
<evidence type="ECO:0000256" key="2">
    <source>
        <dbReference type="ARBA" id="ARBA00005573"/>
    </source>
</evidence>
<evidence type="ECO:0000313" key="10">
    <source>
        <dbReference type="EMBL" id="KAK3601784.1"/>
    </source>
</evidence>
<evidence type="ECO:0000256" key="9">
    <source>
        <dbReference type="RuleBase" id="RU365073"/>
    </source>
</evidence>
<dbReference type="GO" id="GO:0045893">
    <property type="term" value="P:positive regulation of DNA-templated transcription"/>
    <property type="evidence" value="ECO:0007669"/>
    <property type="project" value="TreeGrafter"/>
</dbReference>
<reference evidence="10" key="2">
    <citation type="journal article" date="2021" name="Genome Biol. Evol.">
        <title>Developing a high-quality reference genome for a parasitic bivalve with doubly uniparental inheritance (Bivalvia: Unionida).</title>
        <authorList>
            <person name="Smith C.H."/>
        </authorList>
    </citation>
    <scope>NUCLEOTIDE SEQUENCE</scope>
    <source>
        <strain evidence="10">CHS0354</strain>
        <tissue evidence="10">Mantle</tissue>
    </source>
</reference>
<keyword evidence="11" id="KW-1185">Reference proteome</keyword>
<dbReference type="GO" id="GO:0006606">
    <property type="term" value="P:protein import into nucleus"/>
    <property type="evidence" value="ECO:0007669"/>
    <property type="project" value="TreeGrafter"/>
</dbReference>
<comment type="subunit">
    <text evidence="9">Component of the nuclear pore complex (NPC).</text>
</comment>
<evidence type="ECO:0000256" key="8">
    <source>
        <dbReference type="ARBA" id="ARBA00023242"/>
    </source>
</evidence>
<protein>
    <recommendedName>
        <fullName evidence="9">Nuclear pore complex protein Nup85</fullName>
    </recommendedName>
</protein>
<evidence type="ECO:0000256" key="7">
    <source>
        <dbReference type="ARBA" id="ARBA00023132"/>
    </source>
</evidence>
<dbReference type="PANTHER" id="PTHR13373:SF21">
    <property type="entry name" value="NUCLEAR PORE COMPLEX PROTEIN NUP85"/>
    <property type="match status" value="1"/>
</dbReference>
<name>A0AAE0W5G2_9BIVA</name>
<dbReference type="GO" id="GO:0017056">
    <property type="term" value="F:structural constituent of nuclear pore"/>
    <property type="evidence" value="ECO:0007669"/>
    <property type="project" value="TreeGrafter"/>
</dbReference>
<dbReference type="EMBL" id="JAEAOA010002350">
    <property type="protein sequence ID" value="KAK3601784.1"/>
    <property type="molecule type" value="Genomic_DNA"/>
</dbReference>
<dbReference type="InterPro" id="IPR011502">
    <property type="entry name" value="Nucleoporin_Nup85"/>
</dbReference>
<evidence type="ECO:0000256" key="6">
    <source>
        <dbReference type="ARBA" id="ARBA00023010"/>
    </source>
</evidence>
<dbReference type="Pfam" id="PF07575">
    <property type="entry name" value="Nucleopor_Nup85"/>
    <property type="match status" value="1"/>
</dbReference>
<dbReference type="Proteomes" id="UP001195483">
    <property type="component" value="Unassembled WGS sequence"/>
</dbReference>
<organism evidence="10 11">
    <name type="scientific">Potamilus streckersoni</name>
    <dbReference type="NCBI Taxonomy" id="2493646"/>
    <lineage>
        <taxon>Eukaryota</taxon>
        <taxon>Metazoa</taxon>
        <taxon>Spiralia</taxon>
        <taxon>Lophotrochozoa</taxon>
        <taxon>Mollusca</taxon>
        <taxon>Bivalvia</taxon>
        <taxon>Autobranchia</taxon>
        <taxon>Heteroconchia</taxon>
        <taxon>Palaeoheterodonta</taxon>
        <taxon>Unionida</taxon>
        <taxon>Unionoidea</taxon>
        <taxon>Unionidae</taxon>
        <taxon>Ambleminae</taxon>
        <taxon>Lampsilini</taxon>
        <taxon>Potamilus</taxon>
    </lineage>
</organism>